<organism evidence="1">
    <name type="scientific">Siphoviridae sp. ct9lR64</name>
    <dbReference type="NCBI Taxonomy" id="2826178"/>
    <lineage>
        <taxon>Viruses</taxon>
        <taxon>Duplodnaviria</taxon>
        <taxon>Heunggongvirae</taxon>
        <taxon>Uroviricota</taxon>
        <taxon>Caudoviricetes</taxon>
    </lineage>
</organism>
<dbReference type="EMBL" id="BK015760">
    <property type="protein sequence ID" value="DAE23845.1"/>
    <property type="molecule type" value="Genomic_DNA"/>
</dbReference>
<evidence type="ECO:0000313" key="1">
    <source>
        <dbReference type="EMBL" id="DAE23845.1"/>
    </source>
</evidence>
<name>A0A8S5QYN6_9CAUD</name>
<sequence>MKIDFKKIPVKAFYKKLIKFTVVHTPEILTAAGITGMISSTVFAVKATPKAMEALGEYENDIPFRTKVRVCWKYYIPSAGMMLLSAGCLIGSNSISIRRNAALATAYKLSTDALAEYQDKVVETIGEKKEKTIREEIAKEKIKESPYSEERLFETKKGDSICLDSYSGRYFKTNIESVKQAINKLNYSLIQHQFVSLNDFYYELGLPPIKLGEDLGWPVEKGLINVDFGSDLVDGETPCLVLNYTPPIKYEYLYR</sequence>
<dbReference type="Pfam" id="PF19880">
    <property type="entry name" value="DUF6353"/>
    <property type="match status" value="1"/>
</dbReference>
<reference evidence="1" key="1">
    <citation type="journal article" date="2021" name="Proc. Natl. Acad. Sci. U.S.A.">
        <title>A Catalog of Tens of Thousands of Viruses from Human Metagenomes Reveals Hidden Associations with Chronic Diseases.</title>
        <authorList>
            <person name="Tisza M.J."/>
            <person name="Buck C.B."/>
        </authorList>
    </citation>
    <scope>NUCLEOTIDE SEQUENCE</scope>
    <source>
        <strain evidence="1">Ct9lR64</strain>
    </source>
</reference>
<protein>
    <submittedName>
        <fullName evidence="1">Uncharacterized protein</fullName>
    </submittedName>
</protein>
<proteinExistence type="predicted"/>
<dbReference type="InterPro" id="IPR045933">
    <property type="entry name" value="DUF6353"/>
</dbReference>
<accession>A0A8S5QYN6</accession>